<dbReference type="InterPro" id="IPR006944">
    <property type="entry name" value="Phage/GTA_portal"/>
</dbReference>
<sequence>MNAYQGWVGDCVSLIAERIASIPLRLYDKNDELIIEHPFYDLIKHFNPDTTQFMGKEFISTYQDLTGECYVLMAKDGLNIPRELYFRSPARTTPKVKDGIIANYKYLEGAKEITYPREDILFFKYPNPSDPFRGSSPVQRKAWAYDTDLYNMIYQRNVFKNGVHLKQVLMTEANPEQEQIDKILDIFNSTFGGIENTSKTGLLTGGTKIETVGASNKDMQFMLLAKWTMQQIASAYHIPPQKLSHPEQTNLANMKALDVSWNRECILPRLVRIAEIFNNFLIPYYKEKGIYCKFDNPVPADDEFLLKQRESDLKNFVVPINELRAKDGLDDVPWGDKPLVPMNVMPLAVGDNGSEKSKVPMIKLSPEKMEEFTEGLREAI</sequence>
<dbReference type="AlphaFoldDB" id="X1FZU6"/>
<dbReference type="InterPro" id="IPR006427">
    <property type="entry name" value="Portal_HK97"/>
</dbReference>
<dbReference type="NCBIfam" id="TIGR01537">
    <property type="entry name" value="portal_HK97"/>
    <property type="match status" value="1"/>
</dbReference>
<feature type="non-terminal residue" evidence="1">
    <location>
        <position position="380"/>
    </location>
</feature>
<comment type="caution">
    <text evidence="1">The sequence shown here is derived from an EMBL/GenBank/DDBJ whole genome shotgun (WGS) entry which is preliminary data.</text>
</comment>
<dbReference type="EMBL" id="BARU01005552">
    <property type="protein sequence ID" value="GAH38060.1"/>
    <property type="molecule type" value="Genomic_DNA"/>
</dbReference>
<reference evidence="1" key="1">
    <citation type="journal article" date="2014" name="Front. Microbiol.">
        <title>High frequency of phylogenetically diverse reductive dehalogenase-homologous genes in deep subseafloor sedimentary metagenomes.</title>
        <authorList>
            <person name="Kawai M."/>
            <person name="Futagami T."/>
            <person name="Toyoda A."/>
            <person name="Takaki Y."/>
            <person name="Nishi S."/>
            <person name="Hori S."/>
            <person name="Arai W."/>
            <person name="Tsubouchi T."/>
            <person name="Morono Y."/>
            <person name="Uchiyama I."/>
            <person name="Ito T."/>
            <person name="Fujiyama A."/>
            <person name="Inagaki F."/>
            <person name="Takami H."/>
        </authorList>
    </citation>
    <scope>NUCLEOTIDE SEQUENCE</scope>
    <source>
        <strain evidence="1">Expedition CK06-06</strain>
    </source>
</reference>
<organism evidence="1">
    <name type="scientific">marine sediment metagenome</name>
    <dbReference type="NCBI Taxonomy" id="412755"/>
    <lineage>
        <taxon>unclassified sequences</taxon>
        <taxon>metagenomes</taxon>
        <taxon>ecological metagenomes</taxon>
    </lineage>
</organism>
<dbReference type="Pfam" id="PF04860">
    <property type="entry name" value="Phage_portal"/>
    <property type="match status" value="1"/>
</dbReference>
<proteinExistence type="predicted"/>
<gene>
    <name evidence="1" type="ORF">S03H2_10843</name>
</gene>
<name>X1FZU6_9ZZZZ</name>
<evidence type="ECO:0008006" key="2">
    <source>
        <dbReference type="Google" id="ProtNLM"/>
    </source>
</evidence>
<accession>X1FZU6</accession>
<evidence type="ECO:0000313" key="1">
    <source>
        <dbReference type="EMBL" id="GAH38060.1"/>
    </source>
</evidence>
<protein>
    <recommendedName>
        <fullName evidence="2">Phage portal protein</fullName>
    </recommendedName>
</protein>